<dbReference type="SUPFAM" id="SSF103190">
    <property type="entry name" value="Sensory domain-like"/>
    <property type="match status" value="1"/>
</dbReference>
<dbReference type="Gene3D" id="3.30.450.20">
    <property type="entry name" value="PAS domain"/>
    <property type="match status" value="1"/>
</dbReference>
<evidence type="ECO:0000313" key="4">
    <source>
        <dbReference type="Proteomes" id="UP000031623"/>
    </source>
</evidence>
<feature type="transmembrane region" description="Helical" evidence="2">
    <location>
        <begin position="12"/>
        <end position="30"/>
    </location>
</feature>
<sequence length="336" mass="38340">MTENFLWGKARIFSFALLLIGGIIVGGWMTRRLLVLHPDTDDQQLAEDSSTPENKGDSSTDSDHDVILVTMRRNYFQQCQGIQTYAENYRFYPLTEALFIGSVTFIAIFLTSYFIFYHALEAQKDEIREGLVRAAQAMTTTIDPQLHRTFIHKEQEETKAYQNAIKPFAQILALNKQIKFIYTVILKNDKIYFILDPTPKGDADGDGVEDSVDIMQEYDDPSGLLGEALRTQSTIVTKEPYIDQWGTFFGAYVPFYDDNGSFVGILGMDITADNYFKRLMPIKRATIRAIVAGFFITFVIGSLVWFTRNFSSIVNHNRLSLIKELKQHKHNSCSIL</sequence>
<reference evidence="3" key="1">
    <citation type="journal article" date="2014" name="ISME J.">
        <title>Ecophysiology of Thioploca ingrica as revealed by the complete genome sequence supplemented with proteomic evidence.</title>
        <authorList>
            <person name="Kojima H."/>
            <person name="Ogura Y."/>
            <person name="Yamamoto N."/>
            <person name="Togashi T."/>
            <person name="Mori H."/>
            <person name="Watanabe T."/>
            <person name="Nemoto F."/>
            <person name="Kurokawa K."/>
            <person name="Hayashi T."/>
            <person name="Fukui M."/>
        </authorList>
    </citation>
    <scope>NUCLEOTIDE SEQUENCE [LARGE SCALE GENOMIC DNA]</scope>
</reference>
<dbReference type="KEGG" id="tig:THII_0247"/>
<proteinExistence type="predicted"/>
<name>A0A090ACR2_9GAMM</name>
<keyword evidence="2" id="KW-0472">Membrane</keyword>
<feature type="transmembrane region" description="Helical" evidence="2">
    <location>
        <begin position="285"/>
        <end position="306"/>
    </location>
</feature>
<dbReference type="EMBL" id="AP014633">
    <property type="protein sequence ID" value="BAP54544.1"/>
    <property type="molecule type" value="Genomic_DNA"/>
</dbReference>
<keyword evidence="2" id="KW-1133">Transmembrane helix</keyword>
<keyword evidence="4" id="KW-1185">Reference proteome</keyword>
<organism evidence="3 4">
    <name type="scientific">Thioploca ingrica</name>
    <dbReference type="NCBI Taxonomy" id="40754"/>
    <lineage>
        <taxon>Bacteria</taxon>
        <taxon>Pseudomonadati</taxon>
        <taxon>Pseudomonadota</taxon>
        <taxon>Gammaproteobacteria</taxon>
        <taxon>Thiotrichales</taxon>
        <taxon>Thiotrichaceae</taxon>
        <taxon>Thioploca</taxon>
    </lineage>
</organism>
<evidence type="ECO:0000256" key="1">
    <source>
        <dbReference type="SAM" id="MobiDB-lite"/>
    </source>
</evidence>
<feature type="transmembrane region" description="Helical" evidence="2">
    <location>
        <begin position="97"/>
        <end position="120"/>
    </location>
</feature>
<dbReference type="AlphaFoldDB" id="A0A090ACR2"/>
<keyword evidence="2" id="KW-0812">Transmembrane</keyword>
<feature type="region of interest" description="Disordered" evidence="1">
    <location>
        <begin position="43"/>
        <end position="62"/>
    </location>
</feature>
<accession>A0A090ACR2</accession>
<gene>
    <name evidence="3" type="ORF">THII_0247</name>
</gene>
<protein>
    <submittedName>
        <fullName evidence="3">Uncharacterized protein</fullName>
    </submittedName>
</protein>
<dbReference type="InterPro" id="IPR029151">
    <property type="entry name" value="Sensor-like_sf"/>
</dbReference>
<evidence type="ECO:0000256" key="2">
    <source>
        <dbReference type="SAM" id="Phobius"/>
    </source>
</evidence>
<dbReference type="Proteomes" id="UP000031623">
    <property type="component" value="Chromosome"/>
</dbReference>
<dbReference type="HOGENOM" id="CLU_071305_0_0_6"/>
<evidence type="ECO:0000313" key="3">
    <source>
        <dbReference type="EMBL" id="BAP54544.1"/>
    </source>
</evidence>